<feature type="non-terminal residue" evidence="13">
    <location>
        <position position="1"/>
    </location>
</feature>
<keyword evidence="3 10" id="KW-0812">Transmembrane</keyword>
<keyword evidence="4 11" id="KW-1133">Transmembrane helix</keyword>
<evidence type="ECO:0000259" key="12">
    <source>
        <dbReference type="PROSITE" id="PS50262"/>
    </source>
</evidence>
<dbReference type="Gene3D" id="1.20.1070.10">
    <property type="entry name" value="Rhodopsin 7-helix transmembrane proteins"/>
    <property type="match status" value="1"/>
</dbReference>
<comment type="similarity">
    <text evidence="10">Belongs to the G-protein coupled receptor 1 family.</text>
</comment>
<dbReference type="PROSITE" id="PS00237">
    <property type="entry name" value="G_PROTEIN_RECEP_F1_1"/>
    <property type="match status" value="1"/>
</dbReference>
<name>A0A851TNF6_9AVES</name>
<reference evidence="14" key="1">
    <citation type="submission" date="2023-07" db="EMBL/GenBank/DDBJ databases">
        <title>Bird 10,000 Genomes (B10K) Project - Family phase.</title>
        <authorList>
            <person name="Zhang G."/>
        </authorList>
    </citation>
    <scope>NUCLEOTIDE SEQUENCE [LARGE SCALE GENOMIC DNA]</scope>
</reference>
<dbReference type="InterPro" id="IPR017452">
    <property type="entry name" value="GPCR_Rhodpsn_7TM"/>
</dbReference>
<evidence type="ECO:0000256" key="4">
    <source>
        <dbReference type="ARBA" id="ARBA00022989"/>
    </source>
</evidence>
<evidence type="ECO:0000256" key="9">
    <source>
        <dbReference type="ARBA" id="ARBA00023224"/>
    </source>
</evidence>
<comment type="function">
    <text evidence="1">Odorant receptor.</text>
</comment>
<evidence type="ECO:0000256" key="1">
    <source>
        <dbReference type="ARBA" id="ARBA00002936"/>
    </source>
</evidence>
<feature type="transmembrane region" description="Helical" evidence="11">
    <location>
        <begin position="98"/>
        <end position="118"/>
    </location>
</feature>
<gene>
    <name evidence="13" type="primary">Or5ar1</name>
    <name evidence="13" type="ORF">NOTNIG_R01429</name>
</gene>
<feature type="transmembrane region" description="Helical" evidence="11">
    <location>
        <begin position="240"/>
        <end position="260"/>
    </location>
</feature>
<evidence type="ECO:0000313" key="14">
    <source>
        <dbReference type="Proteomes" id="UP000661971"/>
    </source>
</evidence>
<feature type="transmembrane region" description="Helical" evidence="11">
    <location>
        <begin position="130"/>
        <end position="151"/>
    </location>
</feature>
<feature type="transmembrane region" description="Helical" evidence="11">
    <location>
        <begin position="60"/>
        <end position="78"/>
    </location>
</feature>
<evidence type="ECO:0000256" key="8">
    <source>
        <dbReference type="ARBA" id="ARBA00023180"/>
    </source>
</evidence>
<keyword evidence="5 10" id="KW-0297">G-protein coupled receptor</keyword>
<dbReference type="GO" id="GO:0004984">
    <property type="term" value="F:olfactory receptor activity"/>
    <property type="evidence" value="ECO:0007669"/>
    <property type="project" value="InterPro"/>
</dbReference>
<dbReference type="SUPFAM" id="SSF81321">
    <property type="entry name" value="Family A G protein-coupled receptor-like"/>
    <property type="match status" value="1"/>
</dbReference>
<accession>A0A851TNF6</accession>
<dbReference type="GO" id="GO:0005886">
    <property type="term" value="C:plasma membrane"/>
    <property type="evidence" value="ECO:0007669"/>
    <property type="project" value="UniProtKB-SubCell"/>
</dbReference>
<sequence length="305" mass="33771">MAKSNCTQVTEFTLMGFTADPVIQVMLFQMFLLIYLVTMLGNLGIIMLIKTSPQLHSPMYYFLGNLAFVDLCFSTVVTPKMLADFMLEEKQVTYAGCIAQVFIFDILGIAECFLLATMAYDRYVAICHPLVYSVVMSPQLCFRLVFGSYLIGLVNSMSHTMGVLNLSFCGSKVIDFYFCDISLLISLSTSDTTLNSTILITSASLYGISSILLVLSSYTAIFSTVLGIHSAKGKCKAFSTCASHLTVVSIFYGTSFFMYLKPSSENSRAKEKWAVVLYAVVTPVLNPLIYSLRNKEVKGALRRII</sequence>
<keyword evidence="9 10" id="KW-0807">Transducer</keyword>
<evidence type="ECO:0000256" key="11">
    <source>
        <dbReference type="RuleBase" id="RU363047"/>
    </source>
</evidence>
<dbReference type="Proteomes" id="UP000661971">
    <property type="component" value="Unassembled WGS sequence"/>
</dbReference>
<evidence type="ECO:0000256" key="5">
    <source>
        <dbReference type="ARBA" id="ARBA00023040"/>
    </source>
</evidence>
<keyword evidence="8" id="KW-0325">Glycoprotein</keyword>
<dbReference type="AlphaFoldDB" id="A0A851TNF6"/>
<keyword evidence="6 11" id="KW-0472">Membrane</keyword>
<evidence type="ECO:0000256" key="2">
    <source>
        <dbReference type="ARBA" id="ARBA00004141"/>
    </source>
</evidence>
<dbReference type="PRINTS" id="PR00245">
    <property type="entry name" value="OLFACTORYR"/>
</dbReference>
<dbReference type="GO" id="GO:0004930">
    <property type="term" value="F:G protein-coupled receptor activity"/>
    <property type="evidence" value="ECO:0007669"/>
    <property type="project" value="UniProtKB-KW"/>
</dbReference>
<feature type="transmembrane region" description="Helical" evidence="11">
    <location>
        <begin position="272"/>
        <end position="292"/>
    </location>
</feature>
<evidence type="ECO:0000313" key="13">
    <source>
        <dbReference type="EMBL" id="NXD17433.1"/>
    </source>
</evidence>
<dbReference type="PRINTS" id="PR00237">
    <property type="entry name" value="GPCRRHODOPSN"/>
</dbReference>
<keyword evidence="11" id="KW-1003">Cell membrane</keyword>
<feature type="transmembrane region" description="Helical" evidence="11">
    <location>
        <begin position="205"/>
        <end position="228"/>
    </location>
</feature>
<dbReference type="InterPro" id="IPR000276">
    <property type="entry name" value="GPCR_Rhodpsn"/>
</dbReference>
<dbReference type="EMBL" id="WBNA01000513">
    <property type="protein sequence ID" value="NXD17433.1"/>
    <property type="molecule type" value="Genomic_DNA"/>
</dbReference>
<dbReference type="CDD" id="cd15417">
    <property type="entry name" value="7tmA_OR5A1-like"/>
    <property type="match status" value="1"/>
</dbReference>
<feature type="transmembrane region" description="Helical" evidence="11">
    <location>
        <begin position="22"/>
        <end position="48"/>
    </location>
</feature>
<dbReference type="FunFam" id="1.20.1070.10:FF:000003">
    <property type="entry name" value="Olfactory receptor"/>
    <property type="match status" value="1"/>
</dbReference>
<dbReference type="InterPro" id="IPR000725">
    <property type="entry name" value="Olfact_rcpt"/>
</dbReference>
<keyword evidence="11" id="KW-0552">Olfaction</keyword>
<evidence type="ECO:0000256" key="3">
    <source>
        <dbReference type="ARBA" id="ARBA00022692"/>
    </source>
</evidence>
<comment type="subcellular location">
    <subcellularLocation>
        <location evidence="11">Cell membrane</location>
        <topology evidence="11">Multi-pass membrane protein</topology>
    </subcellularLocation>
    <subcellularLocation>
        <location evidence="2">Membrane</location>
        <topology evidence="2">Multi-pass membrane protein</topology>
    </subcellularLocation>
</comment>
<keyword evidence="7 10" id="KW-0675">Receptor</keyword>
<keyword evidence="14" id="KW-1185">Reference proteome</keyword>
<dbReference type="PROSITE" id="PS50262">
    <property type="entry name" value="G_PROTEIN_RECEP_F1_2"/>
    <property type="match status" value="1"/>
</dbReference>
<organism evidence="13 14">
    <name type="scientific">Nothocercus nigrocapillus</name>
    <dbReference type="NCBI Taxonomy" id="1977171"/>
    <lineage>
        <taxon>Eukaryota</taxon>
        <taxon>Metazoa</taxon>
        <taxon>Chordata</taxon>
        <taxon>Craniata</taxon>
        <taxon>Vertebrata</taxon>
        <taxon>Euteleostomi</taxon>
        <taxon>Archelosauria</taxon>
        <taxon>Archosauria</taxon>
        <taxon>Dinosauria</taxon>
        <taxon>Saurischia</taxon>
        <taxon>Theropoda</taxon>
        <taxon>Coelurosauria</taxon>
        <taxon>Aves</taxon>
        <taxon>Palaeognathae</taxon>
        <taxon>Tinamiformes</taxon>
        <taxon>Tinamidae</taxon>
        <taxon>Nothocercus</taxon>
    </lineage>
</organism>
<evidence type="ECO:0000256" key="10">
    <source>
        <dbReference type="RuleBase" id="RU000688"/>
    </source>
</evidence>
<comment type="caution">
    <text evidence="13">The sequence shown here is derived from an EMBL/GenBank/DDBJ whole genome shotgun (WGS) entry which is preliminary data.</text>
</comment>
<feature type="domain" description="G-protein coupled receptors family 1 profile" evidence="12">
    <location>
        <begin position="41"/>
        <end position="290"/>
    </location>
</feature>
<feature type="non-terminal residue" evidence="13">
    <location>
        <position position="305"/>
    </location>
</feature>
<evidence type="ECO:0000256" key="7">
    <source>
        <dbReference type="ARBA" id="ARBA00023170"/>
    </source>
</evidence>
<dbReference type="Pfam" id="PF13853">
    <property type="entry name" value="7tm_4"/>
    <property type="match status" value="1"/>
</dbReference>
<dbReference type="PANTHER" id="PTHR48018">
    <property type="entry name" value="OLFACTORY RECEPTOR"/>
    <property type="match status" value="1"/>
</dbReference>
<proteinExistence type="inferred from homology"/>
<keyword evidence="11" id="KW-0716">Sensory transduction</keyword>
<evidence type="ECO:0000256" key="6">
    <source>
        <dbReference type="ARBA" id="ARBA00023136"/>
    </source>
</evidence>
<protein>
    <recommendedName>
        <fullName evidence="11">Olfactory receptor</fullName>
    </recommendedName>
</protein>